<dbReference type="KEGG" id="mph:MLP_34960"/>
<sequence>MPARRKPLPQELTTGAFGPGRAAAAGIKPGALRGPGVQRIGRGLFLAASCDPTYQTLVAAYLTVLPSGVTAVDGVSALRLWGVEVGTERPYRYVTTAKHHSVRGEVRVRRTSQGLPPCQHQVLLPLPALVAARHDLDLVSLVVAGDWLIRARHATLSEVQAALAAAEGRDCCRARRAAELVRAGSESPRETRLRLLMVLAGLPEPECNVELGDERGFIARVDLYLRTWRVAGEYEGDQHRTDPDTYARDLRRYERLVAFGVVPVRVAKAHLKRPRDVVMRIFEALVSRGYDGPPPIFGPEWCEAFEPRRRSPTS</sequence>
<dbReference type="RefSeq" id="WP_013864366.1">
    <property type="nucleotide sequence ID" value="NC_015635.1"/>
</dbReference>
<protein>
    <recommendedName>
        <fullName evidence="3">DUF559 domain-containing protein</fullName>
    </recommendedName>
</protein>
<dbReference type="OrthoDB" id="3728933at2"/>
<proteinExistence type="predicted"/>
<accession>F5XN60</accession>
<dbReference type="EMBL" id="AP012204">
    <property type="protein sequence ID" value="BAK36510.1"/>
    <property type="molecule type" value="Genomic_DNA"/>
</dbReference>
<dbReference type="AlphaFoldDB" id="F5XN60"/>
<keyword evidence="2" id="KW-1185">Reference proteome</keyword>
<evidence type="ECO:0000313" key="1">
    <source>
        <dbReference type="EMBL" id="BAK36510.1"/>
    </source>
</evidence>
<name>F5XN60_MICPN</name>
<dbReference type="eggNOG" id="COG2852">
    <property type="taxonomic scope" value="Bacteria"/>
</dbReference>
<dbReference type="Proteomes" id="UP000007947">
    <property type="component" value="Chromosome"/>
</dbReference>
<gene>
    <name evidence="1" type="ordered locus">MLP_34960</name>
</gene>
<dbReference type="STRING" id="1032480.MLP_34960"/>
<reference evidence="1 2" key="1">
    <citation type="submission" date="2011-05" db="EMBL/GenBank/DDBJ databases">
        <title>Whole genome sequence of Microlunatus phosphovorus NM-1.</title>
        <authorList>
            <person name="Hosoyama A."/>
            <person name="Sasaki K."/>
            <person name="Harada T."/>
            <person name="Igarashi R."/>
            <person name="Kawakoshi A."/>
            <person name="Sasagawa M."/>
            <person name="Fukada J."/>
            <person name="Nakamura S."/>
            <person name="Katano Y."/>
            <person name="Hanada S."/>
            <person name="Kamagata Y."/>
            <person name="Nakamura N."/>
            <person name="Yamazaki S."/>
            <person name="Fujita N."/>
        </authorList>
    </citation>
    <scope>NUCLEOTIDE SEQUENCE [LARGE SCALE GENOMIC DNA]</scope>
    <source>
        <strain evidence="2">ATCC 700054 / DSM 10555 / JCM 9379 / NBRC 101784 / NCIMB 13414 / VKM Ac-1990 / NM-1</strain>
    </source>
</reference>
<evidence type="ECO:0008006" key="3">
    <source>
        <dbReference type="Google" id="ProtNLM"/>
    </source>
</evidence>
<evidence type="ECO:0000313" key="2">
    <source>
        <dbReference type="Proteomes" id="UP000007947"/>
    </source>
</evidence>
<organism evidence="1 2">
    <name type="scientific">Microlunatus phosphovorus (strain ATCC 700054 / DSM 10555 / JCM 9379 / NBRC 101784 / NCIMB 13414 / VKM Ac-1990 / NM-1)</name>
    <dbReference type="NCBI Taxonomy" id="1032480"/>
    <lineage>
        <taxon>Bacteria</taxon>
        <taxon>Bacillati</taxon>
        <taxon>Actinomycetota</taxon>
        <taxon>Actinomycetes</taxon>
        <taxon>Propionibacteriales</taxon>
        <taxon>Propionibacteriaceae</taxon>
        <taxon>Microlunatus</taxon>
    </lineage>
</organism>
<dbReference type="HOGENOM" id="CLU_052626_5_1_11"/>